<keyword evidence="6 8" id="KW-0472">Membrane</keyword>
<keyword evidence="7 8" id="KW-0924">Ammonia transport</keyword>
<keyword evidence="11" id="KW-1185">Reference proteome</keyword>
<dbReference type="NCBIfam" id="TIGR00836">
    <property type="entry name" value="amt"/>
    <property type="match status" value="1"/>
</dbReference>
<feature type="transmembrane region" description="Helical" evidence="8">
    <location>
        <begin position="204"/>
        <end position="224"/>
    </location>
</feature>
<keyword evidence="5 8" id="KW-1133">Transmembrane helix</keyword>
<evidence type="ECO:0000256" key="4">
    <source>
        <dbReference type="ARBA" id="ARBA00022692"/>
    </source>
</evidence>
<feature type="transmembrane region" description="Helical" evidence="8">
    <location>
        <begin position="16"/>
        <end position="37"/>
    </location>
</feature>
<dbReference type="Gene3D" id="1.10.3430.10">
    <property type="entry name" value="Ammonium transporter AmtB like domains"/>
    <property type="match status" value="1"/>
</dbReference>
<dbReference type="OrthoDB" id="534912at2759"/>
<dbReference type="InterPro" id="IPR001905">
    <property type="entry name" value="Ammonium_transpt"/>
</dbReference>
<feature type="transmembrane region" description="Helical" evidence="8">
    <location>
        <begin position="136"/>
        <end position="154"/>
    </location>
</feature>
<feature type="domain" description="Ammonium transporter AmtB-like" evidence="9">
    <location>
        <begin position="16"/>
        <end position="421"/>
    </location>
</feature>
<evidence type="ECO:0000256" key="5">
    <source>
        <dbReference type="ARBA" id="ARBA00022989"/>
    </source>
</evidence>
<evidence type="ECO:0000256" key="2">
    <source>
        <dbReference type="ARBA" id="ARBA00005887"/>
    </source>
</evidence>
<dbReference type="PANTHER" id="PTHR43029:SF10">
    <property type="entry name" value="AMMONIUM TRANSPORTER MEP2"/>
    <property type="match status" value="1"/>
</dbReference>
<keyword evidence="4 8" id="KW-0812">Transmembrane</keyword>
<dbReference type="InterPro" id="IPR018047">
    <property type="entry name" value="Ammonium_transpt_CS"/>
</dbReference>
<feature type="transmembrane region" description="Helical" evidence="8">
    <location>
        <begin position="49"/>
        <end position="71"/>
    </location>
</feature>
<dbReference type="Proteomes" id="UP000193642">
    <property type="component" value="Unassembled WGS sequence"/>
</dbReference>
<evidence type="ECO:0000259" key="9">
    <source>
        <dbReference type="Pfam" id="PF00909"/>
    </source>
</evidence>
<dbReference type="PANTHER" id="PTHR43029">
    <property type="entry name" value="AMMONIUM TRANSPORTER MEP2"/>
    <property type="match status" value="1"/>
</dbReference>
<dbReference type="EMBL" id="MCGO01000013">
    <property type="protein sequence ID" value="ORY47870.1"/>
    <property type="molecule type" value="Genomic_DNA"/>
</dbReference>
<feature type="transmembrane region" description="Helical" evidence="8">
    <location>
        <begin position="324"/>
        <end position="344"/>
    </location>
</feature>
<organism evidence="10 11">
    <name type="scientific">Rhizoclosmatium globosum</name>
    <dbReference type="NCBI Taxonomy" id="329046"/>
    <lineage>
        <taxon>Eukaryota</taxon>
        <taxon>Fungi</taxon>
        <taxon>Fungi incertae sedis</taxon>
        <taxon>Chytridiomycota</taxon>
        <taxon>Chytridiomycota incertae sedis</taxon>
        <taxon>Chytridiomycetes</taxon>
        <taxon>Chytridiales</taxon>
        <taxon>Chytriomycetaceae</taxon>
        <taxon>Rhizoclosmatium</taxon>
    </lineage>
</organism>
<evidence type="ECO:0000256" key="8">
    <source>
        <dbReference type="RuleBase" id="RU362002"/>
    </source>
</evidence>
<proteinExistence type="inferred from homology"/>
<feature type="transmembrane region" description="Helical" evidence="8">
    <location>
        <begin position="364"/>
        <end position="391"/>
    </location>
</feature>
<accession>A0A1Y2CLI9</accession>
<evidence type="ECO:0000256" key="7">
    <source>
        <dbReference type="ARBA" id="ARBA00023177"/>
    </source>
</evidence>
<evidence type="ECO:0000256" key="1">
    <source>
        <dbReference type="ARBA" id="ARBA00004141"/>
    </source>
</evidence>
<feature type="transmembrane region" description="Helical" evidence="8">
    <location>
        <begin position="292"/>
        <end position="312"/>
    </location>
</feature>
<comment type="subcellular location">
    <subcellularLocation>
        <location evidence="8">Cell membrane</location>
        <topology evidence="8">Multi-pass membrane protein</topology>
    </subcellularLocation>
    <subcellularLocation>
        <location evidence="1">Membrane</location>
        <topology evidence="1">Multi-pass membrane protein</topology>
    </subcellularLocation>
</comment>
<dbReference type="InterPro" id="IPR024041">
    <property type="entry name" value="NH4_transpt_AmtB-like_dom"/>
</dbReference>
<feature type="transmembrane region" description="Helical" evidence="8">
    <location>
        <begin position="268"/>
        <end position="286"/>
    </location>
</feature>
<dbReference type="InterPro" id="IPR029020">
    <property type="entry name" value="Ammonium/urea_transptr"/>
</dbReference>
<name>A0A1Y2CLI9_9FUNG</name>
<dbReference type="SUPFAM" id="SSF111352">
    <property type="entry name" value="Ammonium transporter"/>
    <property type="match status" value="1"/>
</dbReference>
<evidence type="ECO:0000313" key="10">
    <source>
        <dbReference type="EMBL" id="ORY47870.1"/>
    </source>
</evidence>
<comment type="similarity">
    <text evidence="2 8">Belongs to the ammonia transporter channel (TC 1.A.11.2) family.</text>
</comment>
<reference evidence="10 11" key="1">
    <citation type="submission" date="2016-07" db="EMBL/GenBank/DDBJ databases">
        <title>Pervasive Adenine N6-methylation of Active Genes in Fungi.</title>
        <authorList>
            <consortium name="DOE Joint Genome Institute"/>
            <person name="Mondo S.J."/>
            <person name="Dannebaum R.O."/>
            <person name="Kuo R.C."/>
            <person name="Labutti K."/>
            <person name="Haridas S."/>
            <person name="Kuo A."/>
            <person name="Salamov A."/>
            <person name="Ahrendt S.R."/>
            <person name="Lipzen A."/>
            <person name="Sullivan W."/>
            <person name="Andreopoulos W.B."/>
            <person name="Clum A."/>
            <person name="Lindquist E."/>
            <person name="Daum C."/>
            <person name="Ramamoorthy G.K."/>
            <person name="Gryganskyi A."/>
            <person name="Culley D."/>
            <person name="Magnuson J.K."/>
            <person name="James T.Y."/>
            <person name="O'Malley M.A."/>
            <person name="Stajich J.E."/>
            <person name="Spatafora J.W."/>
            <person name="Visel A."/>
            <person name="Grigoriev I.V."/>
        </authorList>
    </citation>
    <scope>NUCLEOTIDE SEQUENCE [LARGE SCALE GENOMIC DNA]</scope>
    <source>
        <strain evidence="10 11">JEL800</strain>
    </source>
</reference>
<dbReference type="STRING" id="329046.A0A1Y2CLI9"/>
<comment type="caution">
    <text evidence="10">The sequence shown here is derived from an EMBL/GenBank/DDBJ whole genome shotgun (WGS) entry which is preliminary data.</text>
</comment>
<keyword evidence="3 8" id="KW-0813">Transport</keyword>
<evidence type="ECO:0000256" key="6">
    <source>
        <dbReference type="ARBA" id="ARBA00023136"/>
    </source>
</evidence>
<protein>
    <recommendedName>
        <fullName evidence="8">Ammonium transporter</fullName>
    </recommendedName>
</protein>
<sequence>MTNNTDVSPLNSGDTAWIVTSSVLVFIQIPAVGFFYAGLAESKNSLSTLLSVLLCASVVIIQWVLFGYSLAFSDTSASPFIGNFEYAALRSEMNTQNHIAGTIPNALLSMYQMMFAAITPGLAIGGVCGRLRLFPLMVFVFVWTTLVYDPIAYWSWSFNGWLRALNVMDYAGGSVVHISSGVTGFVLAIMLGRRNDYGTREYKPHNPVFVYIGTVLMWFGWNGFNGGSAFASNERSVSAAFATNIAAAMSGITFMLVDKFVNIKRFSAIAFCNGIVIGLVAITPGSGFVQPVFGIVFGIVTSIVCFYAMRLVHWLRVDDTMEVGASHGVGGAFGMILTGILAQYSVTTMNVDSGAPAGWLDGQWIQVPIQLAGIAAVFAWTVVWTVLIVGAMNSIPGLQLKCDMEAERVGLDVSEVGEVSYPYVRVITDSEDMGAFERSLPVVSQKSGATLLVQRV</sequence>
<dbReference type="PROSITE" id="PS01219">
    <property type="entry name" value="AMMONIUM_TRANSP"/>
    <property type="match status" value="1"/>
</dbReference>
<evidence type="ECO:0000313" key="11">
    <source>
        <dbReference type="Proteomes" id="UP000193642"/>
    </source>
</evidence>
<feature type="transmembrane region" description="Helical" evidence="8">
    <location>
        <begin position="174"/>
        <end position="192"/>
    </location>
</feature>
<dbReference type="AlphaFoldDB" id="A0A1Y2CLI9"/>
<feature type="transmembrane region" description="Helical" evidence="8">
    <location>
        <begin position="236"/>
        <end position="256"/>
    </location>
</feature>
<feature type="transmembrane region" description="Helical" evidence="8">
    <location>
        <begin position="110"/>
        <end position="129"/>
    </location>
</feature>
<gene>
    <name evidence="10" type="ORF">BCR33DRAFT_658087</name>
</gene>
<dbReference type="GO" id="GO:0005886">
    <property type="term" value="C:plasma membrane"/>
    <property type="evidence" value="ECO:0007669"/>
    <property type="project" value="UniProtKB-SubCell"/>
</dbReference>
<dbReference type="Pfam" id="PF00909">
    <property type="entry name" value="Ammonium_transp"/>
    <property type="match status" value="1"/>
</dbReference>
<evidence type="ECO:0000256" key="3">
    <source>
        <dbReference type="ARBA" id="ARBA00022448"/>
    </source>
</evidence>
<dbReference type="GO" id="GO:0008519">
    <property type="term" value="F:ammonium channel activity"/>
    <property type="evidence" value="ECO:0007669"/>
    <property type="project" value="InterPro"/>
</dbReference>